<dbReference type="SMART" id="SM00965">
    <property type="entry name" value="STN"/>
    <property type="match status" value="1"/>
</dbReference>
<dbReference type="SUPFAM" id="SSF49464">
    <property type="entry name" value="Carboxypeptidase regulatory domain-like"/>
    <property type="match status" value="1"/>
</dbReference>
<evidence type="ECO:0000256" key="3">
    <source>
        <dbReference type="ARBA" id="ARBA00022452"/>
    </source>
</evidence>
<keyword evidence="3 7" id="KW-1134">Transmembrane beta strand</keyword>
<keyword evidence="4 7" id="KW-0812">Transmembrane</keyword>
<feature type="domain" description="Secretin/TonB short N-terminal" evidence="10">
    <location>
        <begin position="69"/>
        <end position="120"/>
    </location>
</feature>
<dbReference type="InterPro" id="IPR023996">
    <property type="entry name" value="TonB-dep_OMP_SusC/RagA"/>
</dbReference>
<evidence type="ECO:0000256" key="2">
    <source>
        <dbReference type="ARBA" id="ARBA00022448"/>
    </source>
</evidence>
<dbReference type="Gene3D" id="2.170.130.10">
    <property type="entry name" value="TonB-dependent receptor, plug domain"/>
    <property type="match status" value="1"/>
</dbReference>
<keyword evidence="12" id="KW-1185">Reference proteome</keyword>
<evidence type="ECO:0000313" key="11">
    <source>
        <dbReference type="EMBL" id="TLV00313.1"/>
    </source>
</evidence>
<dbReference type="NCBIfam" id="TIGR04056">
    <property type="entry name" value="OMP_RagA_SusC"/>
    <property type="match status" value="1"/>
</dbReference>
<keyword evidence="11" id="KW-0675">Receptor</keyword>
<dbReference type="InterPro" id="IPR012910">
    <property type="entry name" value="Plug_dom"/>
</dbReference>
<evidence type="ECO:0000313" key="12">
    <source>
        <dbReference type="Proteomes" id="UP000306402"/>
    </source>
</evidence>
<dbReference type="AlphaFoldDB" id="A0A5R9KVL9"/>
<keyword evidence="6 7" id="KW-0998">Cell outer membrane</keyword>
<accession>A0A5R9KVL9</accession>
<dbReference type="SUPFAM" id="SSF56935">
    <property type="entry name" value="Porins"/>
    <property type="match status" value="1"/>
</dbReference>
<dbReference type="Gene3D" id="2.40.170.20">
    <property type="entry name" value="TonB-dependent receptor, beta-barrel domain"/>
    <property type="match status" value="1"/>
</dbReference>
<protein>
    <submittedName>
        <fullName evidence="11">TonB-dependent receptor</fullName>
    </submittedName>
</protein>
<keyword evidence="2 7" id="KW-0813">Transport</keyword>
<dbReference type="InterPro" id="IPR037066">
    <property type="entry name" value="Plug_dom_sf"/>
</dbReference>
<dbReference type="NCBIfam" id="TIGR04057">
    <property type="entry name" value="SusC_RagA_signa"/>
    <property type="match status" value="1"/>
</dbReference>
<evidence type="ECO:0000256" key="1">
    <source>
        <dbReference type="ARBA" id="ARBA00004571"/>
    </source>
</evidence>
<feature type="transmembrane region" description="Helical" evidence="9">
    <location>
        <begin position="20"/>
        <end position="40"/>
    </location>
</feature>
<reference evidence="11 12" key="1">
    <citation type="submission" date="2019-05" db="EMBL/GenBank/DDBJ databases">
        <authorList>
            <person name="Qu J.-H."/>
        </authorList>
    </citation>
    <scope>NUCLEOTIDE SEQUENCE [LARGE SCALE GENOMIC DNA]</scope>
    <source>
        <strain evidence="11 12">T17</strain>
    </source>
</reference>
<dbReference type="InterPro" id="IPR008969">
    <property type="entry name" value="CarboxyPept-like_regulatory"/>
</dbReference>
<proteinExistence type="inferred from homology"/>
<dbReference type="OrthoDB" id="9768177at2"/>
<sequence length="1175" mass="130177">MQIILHRKVTCINIRYSLKLLLIMKLIALLIAVACVHVSADGLSQKIVVSVKDATLPNVFNRIEQQSGYKFFYDNKVIKKARNVTASLQSSSVQEIMDEILKNQPLTYTVVDKTIVVKKKVEKQSVPQSGLSPDLPPPGESANPGVQQGMEKRMQGMLIDKLTRAEQKDIAVRGTITNVAGESLPGVSILLKGAQLGTTSDENGKFQIDVPDQNARLVFSYVGYVSQEISVGATTVLEIRLAEDDKALEEVVVVGYGTQKKTSVTGAIATMKSDDVKNNPVPNLSSSLAGRLSGVYVSQASGAPGYAPPIRIRSVNTWKTTGNDPLYVIDGVIMDKRMFDALDYSEVENITVLKDAASGAIYGARAANGVVLVTTKRGTSGKFQLNYNYSYSFDNPSKIPSYVDARDMVRLNNYARTSRGIAPAYDAEEVAFFENNDPGRGWYTQAYIDPVLQRHSLSASGGSDKVKYFVAGSYFDQSAFIKNADFKKYNFRSNIDVNLTKNLTGTFNVAYNEGKKTRFAMQEDLDGFDTNPTFGSLWGRLLYYLPNTGPKTSDGKFINPGWIGNPLAFVEEGGSVTRTERNIAMVLGLTYNVPFVKGLSVSGKFSPNYEARTMKLHELKTTLYDVVKKGTNGAIFTDEIIGSIKSAYPNKERLVKTQEATNNYQLNFSANFTKQFGKHNIDAIAVYEQSEGKYDYFYGVRENFPLVQKDQFWATSSARADSYVDGTESETGRASYIGRIIYSYDDKYFLNATARRDGSMLFGPEYRWGLFPSVSAGWVLSKENFFKVRHIEFLKLRGSWGLAGNDAVGGWKWSESYGVNGDYLFGTTPQPRVGYNGIVNEKLTWEKTSELNVGFDTQIFDRFSLSGEYFKRHNYDILDTRIASLPNSFGGSMPPENYGIVDGHGYEIELGYNGNAGDVTYGIKGSFSYSNNKVKVRDVAQNAQDVDNPNGRPTDYIRMLVSSGIIRTSEQLDALPSGYTIYGKPAVLGIINFEDVNGAQGVPDGKIDDYDRQVLKGKHSLNPYTFGLNLRASWKGIGLDVFVQGVTGGSKLYDDGYSRRFFDGARPPSFWLDSWSPENVNAAYPQPVTWDASNDHLPSTFWLKNGSFLRFQNINLNYSLPKTLTKKIGMSAVSFYLSGANLLTLSKYDFHDPSVASMNAYPTMKTYTMGVNLSF</sequence>
<gene>
    <name evidence="11" type="ORF">FEN17_12490</name>
</gene>
<evidence type="ECO:0000259" key="10">
    <source>
        <dbReference type="SMART" id="SM00965"/>
    </source>
</evidence>
<keyword evidence="9" id="KW-1133">Transmembrane helix</keyword>
<name>A0A5R9KVL9_9BACT</name>
<organism evidence="11 12">
    <name type="scientific">Dyadobacter luticola</name>
    <dbReference type="NCBI Taxonomy" id="1979387"/>
    <lineage>
        <taxon>Bacteria</taxon>
        <taxon>Pseudomonadati</taxon>
        <taxon>Bacteroidota</taxon>
        <taxon>Cytophagia</taxon>
        <taxon>Cytophagales</taxon>
        <taxon>Spirosomataceae</taxon>
        <taxon>Dyadobacter</taxon>
    </lineage>
</organism>
<dbReference type="PROSITE" id="PS52016">
    <property type="entry name" value="TONB_DEPENDENT_REC_3"/>
    <property type="match status" value="1"/>
</dbReference>
<dbReference type="Proteomes" id="UP000306402">
    <property type="component" value="Unassembled WGS sequence"/>
</dbReference>
<comment type="similarity">
    <text evidence="7">Belongs to the TonB-dependent receptor family.</text>
</comment>
<evidence type="ECO:0000256" key="7">
    <source>
        <dbReference type="PROSITE-ProRule" id="PRU01360"/>
    </source>
</evidence>
<feature type="region of interest" description="Disordered" evidence="8">
    <location>
        <begin position="126"/>
        <end position="147"/>
    </location>
</feature>
<dbReference type="Gene3D" id="2.60.40.1120">
    <property type="entry name" value="Carboxypeptidase-like, regulatory domain"/>
    <property type="match status" value="1"/>
</dbReference>
<evidence type="ECO:0000256" key="9">
    <source>
        <dbReference type="SAM" id="Phobius"/>
    </source>
</evidence>
<dbReference type="InterPro" id="IPR039426">
    <property type="entry name" value="TonB-dep_rcpt-like"/>
</dbReference>
<dbReference type="InterPro" id="IPR023997">
    <property type="entry name" value="TonB-dep_OMP_SusC/RagA_CS"/>
</dbReference>
<dbReference type="Pfam" id="PF07660">
    <property type="entry name" value="STN"/>
    <property type="match status" value="1"/>
</dbReference>
<dbReference type="Pfam" id="PF13715">
    <property type="entry name" value="CarbopepD_reg_2"/>
    <property type="match status" value="1"/>
</dbReference>
<dbReference type="GO" id="GO:0009279">
    <property type="term" value="C:cell outer membrane"/>
    <property type="evidence" value="ECO:0007669"/>
    <property type="project" value="UniProtKB-SubCell"/>
</dbReference>
<dbReference type="Pfam" id="PF07715">
    <property type="entry name" value="Plug"/>
    <property type="match status" value="1"/>
</dbReference>
<evidence type="ECO:0000256" key="5">
    <source>
        <dbReference type="ARBA" id="ARBA00023136"/>
    </source>
</evidence>
<keyword evidence="5 7" id="KW-0472">Membrane</keyword>
<dbReference type="InterPro" id="IPR036942">
    <property type="entry name" value="Beta-barrel_TonB_sf"/>
</dbReference>
<evidence type="ECO:0000256" key="8">
    <source>
        <dbReference type="SAM" id="MobiDB-lite"/>
    </source>
</evidence>
<dbReference type="InterPro" id="IPR011662">
    <property type="entry name" value="Secretin/TonB_short_N"/>
</dbReference>
<comment type="subcellular location">
    <subcellularLocation>
        <location evidence="1 7">Cell outer membrane</location>
        <topology evidence="1 7">Multi-pass membrane protein</topology>
    </subcellularLocation>
</comment>
<evidence type="ECO:0000256" key="4">
    <source>
        <dbReference type="ARBA" id="ARBA00022692"/>
    </source>
</evidence>
<dbReference type="Gene3D" id="3.55.50.30">
    <property type="match status" value="1"/>
</dbReference>
<evidence type="ECO:0000256" key="6">
    <source>
        <dbReference type="ARBA" id="ARBA00023237"/>
    </source>
</evidence>
<comment type="caution">
    <text evidence="11">The sequence shown here is derived from an EMBL/GenBank/DDBJ whole genome shotgun (WGS) entry which is preliminary data.</text>
</comment>
<dbReference type="EMBL" id="VCEJ01000004">
    <property type="protein sequence ID" value="TLV00313.1"/>
    <property type="molecule type" value="Genomic_DNA"/>
</dbReference>